<organism evidence="2 3">
    <name type="scientific">Rhizocola hellebori</name>
    <dbReference type="NCBI Taxonomy" id="1392758"/>
    <lineage>
        <taxon>Bacteria</taxon>
        <taxon>Bacillati</taxon>
        <taxon>Actinomycetota</taxon>
        <taxon>Actinomycetes</taxon>
        <taxon>Micromonosporales</taxon>
        <taxon>Micromonosporaceae</taxon>
        <taxon>Rhizocola</taxon>
    </lineage>
</organism>
<protein>
    <recommendedName>
        <fullName evidence="1">Aminoglycoside phosphotransferase domain-containing protein</fullName>
    </recommendedName>
</protein>
<dbReference type="Gene3D" id="3.90.1200.10">
    <property type="match status" value="1"/>
</dbReference>
<proteinExistence type="predicted"/>
<reference evidence="2" key="1">
    <citation type="submission" date="2021-01" db="EMBL/GenBank/DDBJ databases">
        <title>Whole genome shotgun sequence of Rhizocola hellebori NBRC 109834.</title>
        <authorList>
            <person name="Komaki H."/>
            <person name="Tamura T."/>
        </authorList>
    </citation>
    <scope>NUCLEOTIDE SEQUENCE</scope>
    <source>
        <strain evidence="2">NBRC 109834</strain>
    </source>
</reference>
<dbReference type="InterPro" id="IPR051678">
    <property type="entry name" value="AGP_Transferase"/>
</dbReference>
<keyword evidence="3" id="KW-1185">Reference proteome</keyword>
<dbReference type="PANTHER" id="PTHR21310:SF15">
    <property type="entry name" value="AMINOGLYCOSIDE PHOSPHOTRANSFERASE DOMAIN-CONTAINING PROTEIN"/>
    <property type="match status" value="1"/>
</dbReference>
<dbReference type="Gene3D" id="3.30.200.20">
    <property type="entry name" value="Phosphorylase Kinase, domain 1"/>
    <property type="match status" value="1"/>
</dbReference>
<feature type="domain" description="Aminoglycoside phosphotransferase" evidence="1">
    <location>
        <begin position="32"/>
        <end position="229"/>
    </location>
</feature>
<evidence type="ECO:0000313" key="3">
    <source>
        <dbReference type="Proteomes" id="UP000612899"/>
    </source>
</evidence>
<dbReference type="AlphaFoldDB" id="A0A8J3QDB4"/>
<sequence>MLPPIAPAFDLETLVQAATAEGSGLWDLSRATLHADGWENAVLETGDGWILRFPRDEELDFDQEIAILQHLQGRLLVRTPSVEWIGQKTRFAAYRKLTGAAFDRERYASASEFQREALASSLARFLAAMHDSMDEVEETELEVPFLDHEPTLELVVKEMRWLPASHWRHAENLIGQFATMWVGDNVPGPEVLLHNDFHTGNMVFAEPVGDLTGIWDFSNVQIGVPTFDFRYFDGAPRDLLERMAGHYQMLTQRPIDVRAAVVANRMENLFDVLQTRRMDLFDTVTARWAAADAGL</sequence>
<dbReference type="Pfam" id="PF01636">
    <property type="entry name" value="APH"/>
    <property type="match status" value="1"/>
</dbReference>
<gene>
    <name evidence="2" type="ORF">Rhe02_67070</name>
</gene>
<dbReference type="PANTHER" id="PTHR21310">
    <property type="entry name" value="AMINOGLYCOSIDE PHOSPHOTRANSFERASE-RELATED-RELATED"/>
    <property type="match status" value="1"/>
</dbReference>
<dbReference type="Proteomes" id="UP000612899">
    <property type="component" value="Unassembled WGS sequence"/>
</dbReference>
<evidence type="ECO:0000313" key="2">
    <source>
        <dbReference type="EMBL" id="GIH08640.1"/>
    </source>
</evidence>
<name>A0A8J3QDB4_9ACTN</name>
<dbReference type="SUPFAM" id="SSF56112">
    <property type="entry name" value="Protein kinase-like (PK-like)"/>
    <property type="match status" value="1"/>
</dbReference>
<comment type="caution">
    <text evidence="2">The sequence shown here is derived from an EMBL/GenBank/DDBJ whole genome shotgun (WGS) entry which is preliminary data.</text>
</comment>
<dbReference type="InterPro" id="IPR011009">
    <property type="entry name" value="Kinase-like_dom_sf"/>
</dbReference>
<dbReference type="EMBL" id="BONY01000052">
    <property type="protein sequence ID" value="GIH08640.1"/>
    <property type="molecule type" value="Genomic_DNA"/>
</dbReference>
<dbReference type="InterPro" id="IPR002575">
    <property type="entry name" value="Aminoglycoside_PTrfase"/>
</dbReference>
<accession>A0A8J3QDB4</accession>
<evidence type="ECO:0000259" key="1">
    <source>
        <dbReference type="Pfam" id="PF01636"/>
    </source>
</evidence>
<dbReference type="RefSeq" id="WP_203912386.1">
    <property type="nucleotide sequence ID" value="NZ_BONY01000052.1"/>
</dbReference>